<feature type="transmembrane region" description="Helical" evidence="2">
    <location>
        <begin position="6"/>
        <end position="26"/>
    </location>
</feature>
<organism evidence="3 4">
    <name type="scientific">Candidatus Curtissbacteria bacterium RIFCSPLOWO2_01_FULL_42_26</name>
    <dbReference type="NCBI Taxonomy" id="1797729"/>
    <lineage>
        <taxon>Bacteria</taxon>
        <taxon>Candidatus Curtissiibacteriota</taxon>
    </lineage>
</organism>
<dbReference type="EMBL" id="MFBS01000036">
    <property type="protein sequence ID" value="OGE08472.1"/>
    <property type="molecule type" value="Genomic_DNA"/>
</dbReference>
<keyword evidence="2" id="KW-0812">Transmembrane</keyword>
<feature type="region of interest" description="Disordered" evidence="1">
    <location>
        <begin position="39"/>
        <end position="69"/>
    </location>
</feature>
<name>A0A1F5HWB8_9BACT</name>
<evidence type="ECO:0000256" key="2">
    <source>
        <dbReference type="SAM" id="Phobius"/>
    </source>
</evidence>
<accession>A0A1F5HWB8</accession>
<keyword evidence="2" id="KW-1133">Transmembrane helix</keyword>
<evidence type="ECO:0000256" key="1">
    <source>
        <dbReference type="SAM" id="MobiDB-lite"/>
    </source>
</evidence>
<proteinExistence type="predicted"/>
<dbReference type="STRING" id="1797729.A3A60_00325"/>
<evidence type="ECO:0000313" key="3">
    <source>
        <dbReference type="EMBL" id="OGE08472.1"/>
    </source>
</evidence>
<keyword evidence="2" id="KW-0472">Membrane</keyword>
<comment type="caution">
    <text evidence="3">The sequence shown here is derived from an EMBL/GenBank/DDBJ whole genome shotgun (WGS) entry which is preliminary data.</text>
</comment>
<dbReference type="Proteomes" id="UP000179227">
    <property type="component" value="Unassembled WGS sequence"/>
</dbReference>
<reference evidence="3 4" key="1">
    <citation type="journal article" date="2016" name="Nat. Commun.">
        <title>Thousands of microbial genomes shed light on interconnected biogeochemical processes in an aquifer system.</title>
        <authorList>
            <person name="Anantharaman K."/>
            <person name="Brown C.T."/>
            <person name="Hug L.A."/>
            <person name="Sharon I."/>
            <person name="Castelle C.J."/>
            <person name="Probst A.J."/>
            <person name="Thomas B.C."/>
            <person name="Singh A."/>
            <person name="Wilkins M.J."/>
            <person name="Karaoz U."/>
            <person name="Brodie E.L."/>
            <person name="Williams K.H."/>
            <person name="Hubbard S.S."/>
            <person name="Banfield J.F."/>
        </authorList>
    </citation>
    <scope>NUCLEOTIDE SEQUENCE [LARGE SCALE GENOMIC DNA]</scope>
</reference>
<feature type="compositionally biased region" description="Low complexity" evidence="1">
    <location>
        <begin position="43"/>
        <end position="59"/>
    </location>
</feature>
<feature type="compositionally biased region" description="Basic and acidic residues" evidence="1">
    <location>
        <begin position="60"/>
        <end position="69"/>
    </location>
</feature>
<evidence type="ECO:0000313" key="4">
    <source>
        <dbReference type="Proteomes" id="UP000179227"/>
    </source>
</evidence>
<sequence>MKSGFATLIGMVIAIAILAFVMIKVLSAQLENRKRAQTNLNPQKVQQQVDDLQNQLQQKQNEDINQEVK</sequence>
<gene>
    <name evidence="3" type="ORF">A3A60_00325</name>
</gene>
<protein>
    <submittedName>
        <fullName evidence="3">Uncharacterized protein</fullName>
    </submittedName>
</protein>
<dbReference type="AlphaFoldDB" id="A0A1F5HWB8"/>